<name>A0A6M3J9C9_9ZZZZ</name>
<dbReference type="EMBL" id="MT141546">
    <property type="protein sequence ID" value="QJA65958.1"/>
    <property type="molecule type" value="Genomic_DNA"/>
</dbReference>
<dbReference type="Pfam" id="PF04545">
    <property type="entry name" value="Sigma70_r4"/>
    <property type="match status" value="1"/>
</dbReference>
<feature type="domain" description="RNA polymerase sigma-70 region 4" evidence="1">
    <location>
        <begin position="19"/>
        <end position="43"/>
    </location>
</feature>
<accession>A0A6M3J9C9</accession>
<dbReference type="Gene3D" id="1.10.10.10">
    <property type="entry name" value="Winged helix-like DNA-binding domain superfamily/Winged helix DNA-binding domain"/>
    <property type="match status" value="1"/>
</dbReference>
<dbReference type="GO" id="GO:0003700">
    <property type="term" value="F:DNA-binding transcription factor activity"/>
    <property type="evidence" value="ECO:0007669"/>
    <property type="project" value="InterPro"/>
</dbReference>
<dbReference type="InterPro" id="IPR036388">
    <property type="entry name" value="WH-like_DNA-bd_sf"/>
</dbReference>
<gene>
    <name evidence="3" type="ORF">MM415A03058_0003</name>
    <name evidence="2" type="ORF">MM415B00370_0076</name>
    <name evidence="4" type="ORF">TM448B04146_0008</name>
</gene>
<organism evidence="2">
    <name type="scientific">viral metagenome</name>
    <dbReference type="NCBI Taxonomy" id="1070528"/>
    <lineage>
        <taxon>unclassified sequences</taxon>
        <taxon>metagenomes</taxon>
        <taxon>organismal metagenomes</taxon>
    </lineage>
</organism>
<evidence type="ECO:0000259" key="1">
    <source>
        <dbReference type="Pfam" id="PF04545"/>
    </source>
</evidence>
<dbReference type="InterPro" id="IPR013324">
    <property type="entry name" value="RNA_pol_sigma_r3/r4-like"/>
</dbReference>
<dbReference type="SUPFAM" id="SSF88659">
    <property type="entry name" value="Sigma3 and sigma4 domains of RNA polymerase sigma factors"/>
    <property type="match status" value="1"/>
</dbReference>
<dbReference type="AlphaFoldDB" id="A0A6M3J9C9"/>
<dbReference type="InterPro" id="IPR007630">
    <property type="entry name" value="RNA_pol_sigma70_r4"/>
</dbReference>
<sequence length="182" mass="20696">MVEFGVRFEHGALILSMREAGHTLQQIADVVGVSRERIRQILRDYYPEVCPRGVSEESVAELLGCSSSVLYRLRKEGLINPGRFGSLFRYSADDVEKARSLLNKRLCLACGVKPATIKYCPACTAERKRYGYPFLSPEGKKRHNAQTVAWRKRNPDQAKVIDERAKLKYNSKKKAEKAVLYD</sequence>
<dbReference type="SUPFAM" id="SSF46955">
    <property type="entry name" value="Putative DNA-binding domain"/>
    <property type="match status" value="1"/>
</dbReference>
<evidence type="ECO:0000313" key="2">
    <source>
        <dbReference type="EMBL" id="QJA65958.1"/>
    </source>
</evidence>
<dbReference type="EMBL" id="MT145062">
    <property type="protein sequence ID" value="QJI03149.1"/>
    <property type="molecule type" value="Genomic_DNA"/>
</dbReference>
<dbReference type="InterPro" id="IPR009061">
    <property type="entry name" value="DNA-bd_dom_put_sf"/>
</dbReference>
<dbReference type="EMBL" id="MT141897">
    <property type="protein sequence ID" value="QJA71752.1"/>
    <property type="molecule type" value="Genomic_DNA"/>
</dbReference>
<proteinExistence type="predicted"/>
<evidence type="ECO:0000313" key="3">
    <source>
        <dbReference type="EMBL" id="QJA71752.1"/>
    </source>
</evidence>
<dbReference type="GO" id="GO:0006352">
    <property type="term" value="P:DNA-templated transcription initiation"/>
    <property type="evidence" value="ECO:0007669"/>
    <property type="project" value="InterPro"/>
</dbReference>
<protein>
    <submittedName>
        <fullName evidence="2">Putative DNA binding, helix-turn-helix domain containing protein</fullName>
    </submittedName>
</protein>
<reference evidence="2" key="1">
    <citation type="submission" date="2020-03" db="EMBL/GenBank/DDBJ databases">
        <title>The deep terrestrial virosphere.</title>
        <authorList>
            <person name="Holmfeldt K."/>
            <person name="Nilsson E."/>
            <person name="Simone D."/>
            <person name="Lopez-Fernandez M."/>
            <person name="Wu X."/>
            <person name="de Brujin I."/>
            <person name="Lundin D."/>
            <person name="Andersson A."/>
            <person name="Bertilsson S."/>
            <person name="Dopson M."/>
        </authorList>
    </citation>
    <scope>NUCLEOTIDE SEQUENCE</scope>
    <source>
        <strain evidence="3">MM415A03058</strain>
        <strain evidence="2">MM415B00370</strain>
        <strain evidence="4">TM448B04146</strain>
    </source>
</reference>
<evidence type="ECO:0000313" key="4">
    <source>
        <dbReference type="EMBL" id="QJI03149.1"/>
    </source>
</evidence>